<dbReference type="AlphaFoldDB" id="W1PJ29"/>
<proteinExistence type="predicted"/>
<reference evidence="3" key="1">
    <citation type="journal article" date="2013" name="Science">
        <title>The Amborella genome and the evolution of flowering plants.</title>
        <authorList>
            <consortium name="Amborella Genome Project"/>
        </authorList>
    </citation>
    <scope>NUCLEOTIDE SEQUENCE [LARGE SCALE GENOMIC DNA]</scope>
</reference>
<evidence type="ECO:0000313" key="2">
    <source>
        <dbReference type="EMBL" id="ERN09997.1"/>
    </source>
</evidence>
<name>W1PJ29_AMBTC</name>
<protein>
    <submittedName>
        <fullName evidence="2">Uncharacterized protein</fullName>
    </submittedName>
</protein>
<keyword evidence="3" id="KW-1185">Reference proteome</keyword>
<gene>
    <name evidence="2" type="ORF">AMTR_s00013p00227560</name>
</gene>
<feature type="non-terminal residue" evidence="2">
    <location>
        <position position="1"/>
    </location>
</feature>
<dbReference type="HOGENOM" id="CLU_2981726_0_0_1"/>
<sequence length="58" mass="6713">LRPKERKKENQRLHDAESFKSPEARRSCPKFARFGKSLARSSLKVGLLGLTRRRSSPF</sequence>
<dbReference type="EMBL" id="KI392979">
    <property type="protein sequence ID" value="ERN09997.1"/>
    <property type="molecule type" value="Genomic_DNA"/>
</dbReference>
<organism evidence="2 3">
    <name type="scientific">Amborella trichopoda</name>
    <dbReference type="NCBI Taxonomy" id="13333"/>
    <lineage>
        <taxon>Eukaryota</taxon>
        <taxon>Viridiplantae</taxon>
        <taxon>Streptophyta</taxon>
        <taxon>Embryophyta</taxon>
        <taxon>Tracheophyta</taxon>
        <taxon>Spermatophyta</taxon>
        <taxon>Magnoliopsida</taxon>
        <taxon>Amborellales</taxon>
        <taxon>Amborellaceae</taxon>
        <taxon>Amborella</taxon>
    </lineage>
</organism>
<accession>W1PJ29</accession>
<feature type="region of interest" description="Disordered" evidence="1">
    <location>
        <begin position="1"/>
        <end position="24"/>
    </location>
</feature>
<dbReference type="Proteomes" id="UP000017836">
    <property type="component" value="Unassembled WGS sequence"/>
</dbReference>
<evidence type="ECO:0000313" key="3">
    <source>
        <dbReference type="Proteomes" id="UP000017836"/>
    </source>
</evidence>
<evidence type="ECO:0000256" key="1">
    <source>
        <dbReference type="SAM" id="MobiDB-lite"/>
    </source>
</evidence>